<dbReference type="EMBL" id="KN419210">
    <property type="protein sequence ID" value="KHG21663.1"/>
    <property type="molecule type" value="Genomic_DNA"/>
</dbReference>
<protein>
    <recommendedName>
        <fullName evidence="4">Secreted protein</fullName>
    </recommendedName>
</protein>
<gene>
    <name evidence="2" type="ORF">F383_08170</name>
</gene>
<feature type="signal peptide" evidence="1">
    <location>
        <begin position="1"/>
        <end position="17"/>
    </location>
</feature>
<evidence type="ECO:0008006" key="4">
    <source>
        <dbReference type="Google" id="ProtNLM"/>
    </source>
</evidence>
<dbReference type="AlphaFoldDB" id="A0A0B0P4J5"/>
<accession>A0A0B0P4J5</accession>
<sequence>MLLGFLLILGLWEHHQPLCIHCKFLGNHLHKPVNPIINRQNILYFRTEFKSTTFSLQHFPNLIPLNWNILLISLHQ</sequence>
<keyword evidence="1" id="KW-0732">Signal</keyword>
<name>A0A0B0P4J5_GOSAR</name>
<keyword evidence="3" id="KW-1185">Reference proteome</keyword>
<feature type="chain" id="PRO_5002057402" description="Secreted protein" evidence="1">
    <location>
        <begin position="18"/>
        <end position="76"/>
    </location>
</feature>
<dbReference type="Proteomes" id="UP000032142">
    <property type="component" value="Unassembled WGS sequence"/>
</dbReference>
<reference evidence="3" key="1">
    <citation type="submission" date="2014-09" db="EMBL/GenBank/DDBJ databases">
        <authorList>
            <person name="Mudge J."/>
            <person name="Ramaraj T."/>
            <person name="Lindquist I.E."/>
            <person name="Bharti A.K."/>
            <person name="Sundararajan A."/>
            <person name="Cameron C.T."/>
            <person name="Woodward J.E."/>
            <person name="May G.D."/>
            <person name="Brubaker C."/>
            <person name="Broadhvest J."/>
            <person name="Wilkins T.A."/>
        </authorList>
    </citation>
    <scope>NUCLEOTIDE SEQUENCE</scope>
    <source>
        <strain evidence="3">cv. AKA8401</strain>
    </source>
</reference>
<evidence type="ECO:0000256" key="1">
    <source>
        <dbReference type="SAM" id="SignalP"/>
    </source>
</evidence>
<organism evidence="2 3">
    <name type="scientific">Gossypium arboreum</name>
    <name type="common">Tree cotton</name>
    <name type="synonym">Gossypium nanking</name>
    <dbReference type="NCBI Taxonomy" id="29729"/>
    <lineage>
        <taxon>Eukaryota</taxon>
        <taxon>Viridiplantae</taxon>
        <taxon>Streptophyta</taxon>
        <taxon>Embryophyta</taxon>
        <taxon>Tracheophyta</taxon>
        <taxon>Spermatophyta</taxon>
        <taxon>Magnoliopsida</taxon>
        <taxon>eudicotyledons</taxon>
        <taxon>Gunneridae</taxon>
        <taxon>Pentapetalae</taxon>
        <taxon>rosids</taxon>
        <taxon>malvids</taxon>
        <taxon>Malvales</taxon>
        <taxon>Malvaceae</taxon>
        <taxon>Malvoideae</taxon>
        <taxon>Gossypium</taxon>
    </lineage>
</organism>
<proteinExistence type="predicted"/>
<evidence type="ECO:0000313" key="2">
    <source>
        <dbReference type="EMBL" id="KHG21663.1"/>
    </source>
</evidence>
<evidence type="ECO:0000313" key="3">
    <source>
        <dbReference type="Proteomes" id="UP000032142"/>
    </source>
</evidence>